<dbReference type="Gene3D" id="3.30.40.10">
    <property type="entry name" value="Zinc/RING finger domain, C3HC4 (zinc finger)"/>
    <property type="match status" value="2"/>
</dbReference>
<dbReference type="InterPro" id="IPR001607">
    <property type="entry name" value="Znf_UBP"/>
</dbReference>
<dbReference type="PROSITE" id="PS50271">
    <property type="entry name" value="ZF_UBP"/>
    <property type="match status" value="1"/>
</dbReference>
<dbReference type="InterPro" id="IPR001841">
    <property type="entry name" value="Znf_RING"/>
</dbReference>
<dbReference type="GO" id="GO:0007265">
    <property type="term" value="P:Ras protein signal transduction"/>
    <property type="evidence" value="ECO:0007669"/>
    <property type="project" value="TreeGrafter"/>
</dbReference>
<reference evidence="12 13" key="1">
    <citation type="submission" date="2024-03" db="EMBL/GenBank/DDBJ databases">
        <title>Adaptation during the transition from Ophiocordyceps entomopathogen to insect associate is accompanied by gene loss and intensified selection.</title>
        <authorList>
            <person name="Ward C.M."/>
            <person name="Onetto C.A."/>
            <person name="Borneman A.R."/>
        </authorList>
    </citation>
    <scope>NUCLEOTIDE SEQUENCE [LARGE SCALE GENOMIC DNA]</scope>
    <source>
        <strain evidence="12">AWRI1</strain>
        <tissue evidence="12">Single Adult Female</tissue>
    </source>
</reference>
<keyword evidence="4" id="KW-0479">Metal-binding</keyword>
<dbReference type="GO" id="GO:0008139">
    <property type="term" value="F:nuclear localization sequence binding"/>
    <property type="evidence" value="ECO:0007669"/>
    <property type="project" value="UniProtKB-ARBA"/>
</dbReference>
<evidence type="ECO:0000259" key="10">
    <source>
        <dbReference type="PROSITE" id="PS50089"/>
    </source>
</evidence>
<accession>A0AAN9TYE8</accession>
<evidence type="ECO:0000313" key="12">
    <source>
        <dbReference type="EMBL" id="KAK7595143.1"/>
    </source>
</evidence>
<feature type="compositionally biased region" description="Polar residues" evidence="9">
    <location>
        <begin position="72"/>
        <end position="83"/>
    </location>
</feature>
<feature type="domain" description="RING-type" evidence="10">
    <location>
        <begin position="267"/>
        <end position="307"/>
    </location>
</feature>
<name>A0AAN9TYE8_9HEMI</name>
<proteinExistence type="predicted"/>
<dbReference type="PANTHER" id="PTHR24007:SF7">
    <property type="entry name" value="BRCA1-ASSOCIATED PROTEIN"/>
    <property type="match status" value="1"/>
</dbReference>
<dbReference type="InterPro" id="IPR013083">
    <property type="entry name" value="Znf_RING/FYVE/PHD"/>
</dbReference>
<feature type="domain" description="UBP-type" evidence="11">
    <location>
        <begin position="304"/>
        <end position="396"/>
    </location>
</feature>
<evidence type="ECO:0000256" key="5">
    <source>
        <dbReference type="ARBA" id="ARBA00022771"/>
    </source>
</evidence>
<evidence type="ECO:0000256" key="4">
    <source>
        <dbReference type="ARBA" id="ARBA00022723"/>
    </source>
</evidence>
<feature type="compositionally biased region" description="Basic and acidic residues" evidence="9">
    <location>
        <begin position="108"/>
        <end position="117"/>
    </location>
</feature>
<evidence type="ECO:0000256" key="7">
    <source>
        <dbReference type="PROSITE-ProRule" id="PRU00502"/>
    </source>
</evidence>
<evidence type="ECO:0000256" key="9">
    <source>
        <dbReference type="SAM" id="MobiDB-lite"/>
    </source>
</evidence>
<evidence type="ECO:0000256" key="3">
    <source>
        <dbReference type="ARBA" id="ARBA00022553"/>
    </source>
</evidence>
<dbReference type="CDD" id="cd16457">
    <property type="entry name" value="RING-H2_BRAP2"/>
    <property type="match status" value="1"/>
</dbReference>
<feature type="coiled-coil region" evidence="8">
    <location>
        <begin position="453"/>
        <end position="487"/>
    </location>
</feature>
<feature type="region of interest" description="Disordered" evidence="9">
    <location>
        <begin position="387"/>
        <end position="406"/>
    </location>
</feature>
<evidence type="ECO:0000313" key="13">
    <source>
        <dbReference type="Proteomes" id="UP001367676"/>
    </source>
</evidence>
<dbReference type="Proteomes" id="UP001367676">
    <property type="component" value="Unassembled WGS sequence"/>
</dbReference>
<dbReference type="SMART" id="SM00290">
    <property type="entry name" value="ZnF_UBP"/>
    <property type="match status" value="1"/>
</dbReference>
<dbReference type="SUPFAM" id="SSF57850">
    <property type="entry name" value="RING/U-box"/>
    <property type="match status" value="2"/>
</dbReference>
<keyword evidence="5 7" id="KW-0863">Zinc-finger</keyword>
<keyword evidence="13" id="KW-1185">Reference proteome</keyword>
<evidence type="ECO:0000259" key="11">
    <source>
        <dbReference type="PROSITE" id="PS50271"/>
    </source>
</evidence>
<dbReference type="SMART" id="SM00184">
    <property type="entry name" value="RING"/>
    <property type="match status" value="1"/>
</dbReference>
<dbReference type="AlphaFoldDB" id="A0AAN9TYE8"/>
<evidence type="ECO:0000256" key="1">
    <source>
        <dbReference type="ARBA" id="ARBA00004496"/>
    </source>
</evidence>
<dbReference type="EMBL" id="JBBCAQ010000019">
    <property type="protein sequence ID" value="KAK7595143.1"/>
    <property type="molecule type" value="Genomic_DNA"/>
</dbReference>
<comment type="subcellular location">
    <subcellularLocation>
        <location evidence="1">Cytoplasm</location>
    </subcellularLocation>
</comment>
<comment type="caution">
    <text evidence="12">The sequence shown here is derived from an EMBL/GenBank/DDBJ whole genome shotgun (WGS) entry which is preliminary data.</text>
</comment>
<dbReference type="GO" id="GO:0061630">
    <property type="term" value="F:ubiquitin protein ligase activity"/>
    <property type="evidence" value="ECO:0007669"/>
    <property type="project" value="TreeGrafter"/>
</dbReference>
<dbReference type="PANTHER" id="PTHR24007">
    <property type="entry name" value="BRCA1-ASSOCIATED PROTEIN"/>
    <property type="match status" value="1"/>
</dbReference>
<evidence type="ECO:0000256" key="8">
    <source>
        <dbReference type="SAM" id="Coils"/>
    </source>
</evidence>
<dbReference type="Pfam" id="PF13639">
    <property type="entry name" value="zf-RING_2"/>
    <property type="match status" value="1"/>
</dbReference>
<dbReference type="Pfam" id="PF02148">
    <property type="entry name" value="zf-UBP"/>
    <property type="match status" value="1"/>
</dbReference>
<evidence type="ECO:0000256" key="2">
    <source>
        <dbReference type="ARBA" id="ARBA00022490"/>
    </source>
</evidence>
<keyword evidence="6" id="KW-0862">Zinc</keyword>
<dbReference type="GO" id="GO:0008270">
    <property type="term" value="F:zinc ion binding"/>
    <property type="evidence" value="ECO:0007669"/>
    <property type="project" value="UniProtKB-KW"/>
</dbReference>
<organism evidence="12 13">
    <name type="scientific">Parthenolecanium corni</name>
    <dbReference type="NCBI Taxonomy" id="536013"/>
    <lineage>
        <taxon>Eukaryota</taxon>
        <taxon>Metazoa</taxon>
        <taxon>Ecdysozoa</taxon>
        <taxon>Arthropoda</taxon>
        <taxon>Hexapoda</taxon>
        <taxon>Insecta</taxon>
        <taxon>Pterygota</taxon>
        <taxon>Neoptera</taxon>
        <taxon>Paraneoptera</taxon>
        <taxon>Hemiptera</taxon>
        <taxon>Sternorrhyncha</taxon>
        <taxon>Coccoidea</taxon>
        <taxon>Coccidae</taxon>
        <taxon>Parthenolecanium</taxon>
    </lineage>
</organism>
<keyword evidence="2" id="KW-0963">Cytoplasm</keyword>
<gene>
    <name evidence="12" type="ORF">V9T40_001576</name>
</gene>
<dbReference type="GO" id="GO:0005737">
    <property type="term" value="C:cytoplasm"/>
    <property type="evidence" value="ECO:0007669"/>
    <property type="project" value="UniProtKB-SubCell"/>
</dbReference>
<dbReference type="PROSITE" id="PS50089">
    <property type="entry name" value="ZF_RING_2"/>
    <property type="match status" value="1"/>
</dbReference>
<dbReference type="FunFam" id="3.30.40.10:FF:000206">
    <property type="entry name" value="BRCA1-associated protein isoform X1"/>
    <property type="match status" value="1"/>
</dbReference>
<dbReference type="InterPro" id="IPR047243">
    <property type="entry name" value="RING-H2_BRAP2"/>
</dbReference>
<feature type="region of interest" description="Disordered" evidence="9">
    <location>
        <begin position="49"/>
        <end position="117"/>
    </location>
</feature>
<sequence length="982" mass="112164">MSVIVSLCVIRIEICEDHSESKIRGKNFHSHPLKVIKYRSKFLFSEEGNAMTSRGKLPSNRGRRQMKDITIKTYSNPENTESASLLKTDSLKKSKKAGSKSGPSKDQNVSKKDEKTRSNVVDLRLEPITFVSGNHIMEVTKGILHLYKEDTLTNIDHESFHSQIVCILAVPATMTCSDLLTYTAACHNNVQHIRIIRDGSVNQYMALIYFRTKEATTEFYRTYNGAPFNSLEPEFVCQLVFVSRVEILKENEDTRNPPSGHTELPTCPVCLERMDESVDGILTILCNHSFHSNCLLKWGDSSCPVCRYVQTPEIVADNKCFECHSSESLWICLICGHVGCGRYVHGHAQKHYTDTAHCYSMQLGNNRVWDYVGDNFVHRLLQNKTDGKLVEGPSPEKQSSGQPADMDEKLDSVQLEYTYLLTSQLESQRNYYEDKLSRLQEVIKESSSVQESARKAIAEKNELVTKVAQLTKEKQLLDKKVHQLTIKFTQTQTELNEEKQITKALQMNQVTWQNKFSALENEFKEYKKSKETVIEELRREPEDLLHQHLISMVMVASYGDRLYEVSKDWSADCSRTIRATFLMQEKLAIFEETSQVADDAIHALVDTLKNMKVLEEHPLESYCRNIEKDFAKHSNLSDLFEKVKEITKLENLSRRPPYSRVLLKSQESLKSVLIDNLDVPELKKLFAGISFTEFLAYSDDSASRMVIFVKTCVALAKKERFADTIQRIFERTINDTVPEIGVPDRAEKYNSVNVDGYFYWMPKMMRVFYGYIAGEPILKKEIDSLAAVMFPKACKEDLDFSNTIEKAFAANSNLSASFEKAKKKADNLKNASSRPAYSPVLLKSFESILIQMYHSLDFPEYANIWARKSFRDLLTGQNTPPMRLIILAKSCQAVARKEQFADSMQKIYEKTMGDAVQALTLLKGIGQSDIFFRDPEYLWAQKMMKIFYSNVANDAILKKEVDSMAASMFPSASKEDLDFAKL</sequence>
<keyword evidence="8" id="KW-0175">Coiled coil</keyword>
<dbReference type="InterPro" id="IPR011422">
    <property type="entry name" value="BRAP2/ETP1_RRM"/>
</dbReference>
<dbReference type="Pfam" id="PF07576">
    <property type="entry name" value="BRAP2"/>
    <property type="match status" value="1"/>
</dbReference>
<protein>
    <submittedName>
        <fullName evidence="12">Uncharacterized protein</fullName>
    </submittedName>
</protein>
<keyword evidence="3" id="KW-0597">Phosphoprotein</keyword>
<dbReference type="GO" id="GO:0016567">
    <property type="term" value="P:protein ubiquitination"/>
    <property type="evidence" value="ECO:0007669"/>
    <property type="project" value="TreeGrafter"/>
</dbReference>
<evidence type="ECO:0000256" key="6">
    <source>
        <dbReference type="ARBA" id="ARBA00022833"/>
    </source>
</evidence>